<accession>E8R2L3</accession>
<keyword evidence="2" id="KW-1185">Reference proteome</keyword>
<gene>
    <name evidence="1" type="ordered locus">Isop_1933</name>
</gene>
<sequence length="87" mass="9478">MNRSLSTDPQPTPGSIDGCKKYTLRNVLARRIYLRNPSRSEADSPITGSACNLARTLISTIGLPIICSSIVEEFSGTSRQRTPVILN</sequence>
<organism evidence="1 2">
    <name type="scientific">Isosphaera pallida (strain ATCC 43644 / DSM 9630 / IS1B)</name>
    <dbReference type="NCBI Taxonomy" id="575540"/>
    <lineage>
        <taxon>Bacteria</taxon>
        <taxon>Pseudomonadati</taxon>
        <taxon>Planctomycetota</taxon>
        <taxon>Planctomycetia</taxon>
        <taxon>Isosphaerales</taxon>
        <taxon>Isosphaeraceae</taxon>
        <taxon>Isosphaera</taxon>
    </lineage>
</organism>
<proteinExistence type="predicted"/>
<dbReference type="Proteomes" id="UP000008631">
    <property type="component" value="Chromosome"/>
</dbReference>
<dbReference type="AlphaFoldDB" id="E8R2L3"/>
<dbReference type="InParanoid" id="E8R2L3"/>
<reference key="1">
    <citation type="submission" date="2010-11" db="EMBL/GenBank/DDBJ databases">
        <title>The complete sequence of chromosome of Isophaera pallida ATCC 43644.</title>
        <authorList>
            <consortium name="US DOE Joint Genome Institute (JGI-PGF)"/>
            <person name="Lucas S."/>
            <person name="Copeland A."/>
            <person name="Lapidus A."/>
            <person name="Bruce D."/>
            <person name="Goodwin L."/>
            <person name="Pitluck S."/>
            <person name="Kyrpides N."/>
            <person name="Mavromatis K."/>
            <person name="Pagani I."/>
            <person name="Ivanova N."/>
            <person name="Saunders E."/>
            <person name="Brettin T."/>
            <person name="Detter J.C."/>
            <person name="Han C."/>
            <person name="Tapia R."/>
            <person name="Land M."/>
            <person name="Hauser L."/>
            <person name="Markowitz V."/>
            <person name="Cheng J.-F."/>
            <person name="Hugenholtz P."/>
            <person name="Woyke T."/>
            <person name="Wu D."/>
            <person name="Eisen J.A."/>
        </authorList>
    </citation>
    <scope>NUCLEOTIDE SEQUENCE</scope>
    <source>
        <strain>ATCC 43644</strain>
    </source>
</reference>
<dbReference type="KEGG" id="ipa:Isop_1933"/>
<reference evidence="1 2" key="2">
    <citation type="journal article" date="2011" name="Stand. Genomic Sci.">
        <title>Complete genome sequence of Isosphaera pallida type strain (IS1B).</title>
        <authorList>
            <consortium name="US DOE Joint Genome Institute (JGI-PGF)"/>
            <person name="Goker M."/>
            <person name="Cleland D."/>
            <person name="Saunders E."/>
            <person name="Lapidus A."/>
            <person name="Nolan M."/>
            <person name="Lucas S."/>
            <person name="Hammon N."/>
            <person name="Deshpande S."/>
            <person name="Cheng J.F."/>
            <person name="Tapia R."/>
            <person name="Han C."/>
            <person name="Goodwin L."/>
            <person name="Pitluck S."/>
            <person name="Liolios K."/>
            <person name="Pagani I."/>
            <person name="Ivanova N."/>
            <person name="Mavromatis K."/>
            <person name="Pati A."/>
            <person name="Chen A."/>
            <person name="Palaniappan K."/>
            <person name="Land M."/>
            <person name="Hauser L."/>
            <person name="Chang Y.J."/>
            <person name="Jeffries C.D."/>
            <person name="Detter J.C."/>
            <person name="Beck B."/>
            <person name="Woyke T."/>
            <person name="Bristow J."/>
            <person name="Eisen J.A."/>
            <person name="Markowitz V."/>
            <person name="Hugenholtz P."/>
            <person name="Kyrpides N.C."/>
            <person name="Klenk H.P."/>
        </authorList>
    </citation>
    <scope>NUCLEOTIDE SEQUENCE [LARGE SCALE GENOMIC DNA]</scope>
    <source>
        <strain evidence="2">ATCC 43644 / DSM 9630 / IS1B</strain>
    </source>
</reference>
<name>E8R2L3_ISOPI</name>
<evidence type="ECO:0000313" key="1">
    <source>
        <dbReference type="EMBL" id="ADV62513.1"/>
    </source>
</evidence>
<dbReference type="HOGENOM" id="CLU_2479152_0_0_0"/>
<protein>
    <submittedName>
        <fullName evidence="1">Uncharacterized protein</fullName>
    </submittedName>
</protein>
<dbReference type="EMBL" id="CP002353">
    <property type="protein sequence ID" value="ADV62513.1"/>
    <property type="molecule type" value="Genomic_DNA"/>
</dbReference>
<evidence type="ECO:0000313" key="2">
    <source>
        <dbReference type="Proteomes" id="UP000008631"/>
    </source>
</evidence>